<accession>A0ABW0KI71</accession>
<dbReference type="HAMAP" id="MF_01851">
    <property type="entry name" value="UPF0637"/>
    <property type="match status" value="1"/>
</dbReference>
<protein>
    <recommendedName>
        <fullName evidence="1">UPF0637 protein ACFPOG_33745</fullName>
    </recommendedName>
</protein>
<dbReference type="Proteomes" id="UP001596044">
    <property type="component" value="Unassembled WGS sequence"/>
</dbReference>
<comment type="similarity">
    <text evidence="1">Belongs to the UPF0637 family.</text>
</comment>
<evidence type="ECO:0000313" key="3">
    <source>
        <dbReference type="Proteomes" id="UP001596044"/>
    </source>
</evidence>
<comment type="caution">
    <text evidence="2">The sequence shown here is derived from an EMBL/GenBank/DDBJ whole genome shotgun (WGS) entry which is preliminary data.</text>
</comment>
<dbReference type="Pfam" id="PF06335">
    <property type="entry name" value="DUF1054"/>
    <property type="match status" value="1"/>
</dbReference>
<dbReference type="InterPro" id="IPR053707">
    <property type="entry name" value="UPF0637_domain_sf"/>
</dbReference>
<sequence length="217" mass="24553">MNFTGFTRHDFETFAIEGLDGRMEAIRERIQPKFKALGDSLCGDLSVLSGTEMFLHIAKHARRTVNPPVDTWMAICPYKRGYKQVPHFQVGLFDDRVFIWLALIYELPNKGQIATAYMNELDELRAMLPGDFLLSFDHMKKDTVPVQGLDDEGWKSALTRFRDVKKAELLIGRNLEASDPLLAQGDALEQLVKQTFETLMPLYQTAVRASAADALTV</sequence>
<dbReference type="SUPFAM" id="SSF142913">
    <property type="entry name" value="YktB/PF0168-like"/>
    <property type="match status" value="1"/>
</dbReference>
<gene>
    <name evidence="2" type="ORF">ACFPOG_33745</name>
</gene>
<keyword evidence="3" id="KW-1185">Reference proteome</keyword>
<dbReference type="InterPro" id="IPR009403">
    <property type="entry name" value="UPF0637"/>
</dbReference>
<organism evidence="2 3">
    <name type="scientific">Paenibacillus aestuarii</name>
    <dbReference type="NCBI Taxonomy" id="516965"/>
    <lineage>
        <taxon>Bacteria</taxon>
        <taxon>Bacillati</taxon>
        <taxon>Bacillota</taxon>
        <taxon>Bacilli</taxon>
        <taxon>Bacillales</taxon>
        <taxon>Paenibacillaceae</taxon>
        <taxon>Paenibacillus</taxon>
    </lineage>
</organism>
<dbReference type="Gene3D" id="3.30.930.20">
    <property type="entry name" value="Protein of unknown function DUF1054"/>
    <property type="match status" value="1"/>
</dbReference>
<proteinExistence type="inferred from homology"/>
<dbReference type="PIRSF" id="PIRSF021332">
    <property type="entry name" value="DUF1054"/>
    <property type="match status" value="1"/>
</dbReference>
<evidence type="ECO:0000313" key="2">
    <source>
        <dbReference type="EMBL" id="MFC5453183.1"/>
    </source>
</evidence>
<dbReference type="EMBL" id="JBHSMJ010000065">
    <property type="protein sequence ID" value="MFC5453183.1"/>
    <property type="molecule type" value="Genomic_DNA"/>
</dbReference>
<evidence type="ECO:0000256" key="1">
    <source>
        <dbReference type="HAMAP-Rule" id="MF_01851"/>
    </source>
</evidence>
<reference evidence="3" key="1">
    <citation type="journal article" date="2019" name="Int. J. Syst. Evol. Microbiol.">
        <title>The Global Catalogue of Microorganisms (GCM) 10K type strain sequencing project: providing services to taxonomists for standard genome sequencing and annotation.</title>
        <authorList>
            <consortium name="The Broad Institute Genomics Platform"/>
            <consortium name="The Broad Institute Genome Sequencing Center for Infectious Disease"/>
            <person name="Wu L."/>
            <person name="Ma J."/>
        </authorList>
    </citation>
    <scope>NUCLEOTIDE SEQUENCE [LARGE SCALE GENOMIC DNA]</scope>
    <source>
        <strain evidence="3">KACC 11904</strain>
    </source>
</reference>
<name>A0ABW0KI71_9BACL</name>
<dbReference type="RefSeq" id="WP_270879430.1">
    <property type="nucleotide sequence ID" value="NZ_JAQFVF010000023.1"/>
</dbReference>